<keyword evidence="2" id="KW-1133">Transmembrane helix</keyword>
<dbReference type="AlphaFoldDB" id="A0A7K1KWV7"/>
<comment type="caution">
    <text evidence="3">The sequence shown here is derived from an EMBL/GenBank/DDBJ whole genome shotgun (WGS) entry which is preliminary data.</text>
</comment>
<dbReference type="EMBL" id="WOFH01000003">
    <property type="protein sequence ID" value="MUN36684.1"/>
    <property type="molecule type" value="Genomic_DNA"/>
</dbReference>
<keyword evidence="2" id="KW-0472">Membrane</keyword>
<sequence length="329" mass="35799">MRRSVGLVLVAVGAFFLTLAPLVRYYVADRVAVAPLNRYETTRLEASNAAYFDGATLKLRNGVSLVAINTIRGDVRANGGDDRIAVWDSTTNIYDSAAPGRPVQLQGHRIAFDRRTARLVNCCGANADGDNTVRMSGYGLLFPRTGVHRRDYPFFDMATKRPAPMRFNGVEEVRGLTAYRFTQHVPLTRTAALDTKVPARLLGLAGADREVDRYTEAYNTVWVDPRTGIPVKHRENVRATVQTPDGKGRMVVTQADFVTVPRDQRALVDTADATAIRVALVRAYVPAGAVVLGLVLLLVGGYFGLVRGEPSAPTASRRPDGRFGAAARA</sequence>
<feature type="transmembrane region" description="Helical" evidence="2">
    <location>
        <begin position="283"/>
        <end position="305"/>
    </location>
</feature>
<dbReference type="Proteomes" id="UP000432015">
    <property type="component" value="Unassembled WGS sequence"/>
</dbReference>
<organism evidence="3 4">
    <name type="scientific">Actinomadura litoris</name>
    <dbReference type="NCBI Taxonomy" id="2678616"/>
    <lineage>
        <taxon>Bacteria</taxon>
        <taxon>Bacillati</taxon>
        <taxon>Actinomycetota</taxon>
        <taxon>Actinomycetes</taxon>
        <taxon>Streptosporangiales</taxon>
        <taxon>Thermomonosporaceae</taxon>
        <taxon>Actinomadura</taxon>
    </lineage>
</organism>
<proteinExistence type="predicted"/>
<feature type="region of interest" description="Disordered" evidence="1">
    <location>
        <begin position="310"/>
        <end position="329"/>
    </location>
</feature>
<name>A0A7K1KWV7_9ACTN</name>
<dbReference type="Pfam" id="PF11271">
    <property type="entry name" value="PorA"/>
    <property type="match status" value="1"/>
</dbReference>
<keyword evidence="4" id="KW-1185">Reference proteome</keyword>
<protein>
    <submittedName>
        <fullName evidence="3">DUF3068 domain-containing protein</fullName>
    </submittedName>
</protein>
<accession>A0A7K1KWV7</accession>
<dbReference type="RefSeq" id="WP_156215767.1">
    <property type="nucleotide sequence ID" value="NZ_WOFH01000003.1"/>
</dbReference>
<reference evidence="3 4" key="1">
    <citation type="submission" date="2019-11" db="EMBL/GenBank/DDBJ databases">
        <authorList>
            <person name="Cao P."/>
        </authorList>
    </citation>
    <scope>NUCLEOTIDE SEQUENCE [LARGE SCALE GENOMIC DNA]</scope>
    <source>
        <strain evidence="3 4">NEAU-AAG5</strain>
    </source>
</reference>
<evidence type="ECO:0000313" key="4">
    <source>
        <dbReference type="Proteomes" id="UP000432015"/>
    </source>
</evidence>
<evidence type="ECO:0000313" key="3">
    <source>
        <dbReference type="EMBL" id="MUN36684.1"/>
    </source>
</evidence>
<evidence type="ECO:0000256" key="1">
    <source>
        <dbReference type="SAM" id="MobiDB-lite"/>
    </source>
</evidence>
<dbReference type="InterPro" id="IPR021424">
    <property type="entry name" value="PorA"/>
</dbReference>
<gene>
    <name evidence="3" type="ORF">GNZ18_08755</name>
</gene>
<evidence type="ECO:0000256" key="2">
    <source>
        <dbReference type="SAM" id="Phobius"/>
    </source>
</evidence>
<keyword evidence="2" id="KW-0812">Transmembrane</keyword>